<dbReference type="EMBL" id="QGKV02000649">
    <property type="protein sequence ID" value="KAF3577080.1"/>
    <property type="molecule type" value="Genomic_DNA"/>
</dbReference>
<keyword evidence="6" id="KW-0472">Membrane</keyword>
<evidence type="ECO:0000256" key="1">
    <source>
        <dbReference type="ARBA" id="ARBA00002503"/>
    </source>
</evidence>
<keyword evidence="7" id="KW-0576">Peroxisome</keyword>
<accession>A0ABQ7DJ34</accession>
<keyword evidence="9" id="KW-1185">Reference proteome</keyword>
<dbReference type="Pfam" id="PF05648">
    <property type="entry name" value="PEX11"/>
    <property type="match status" value="1"/>
</dbReference>
<comment type="similarity">
    <text evidence="3">Belongs to the peroxin-11 family.</text>
</comment>
<dbReference type="Proteomes" id="UP000266723">
    <property type="component" value="Unassembled WGS sequence"/>
</dbReference>
<sequence>MGSTTLLDASRAELGLVVMYLNKAEARDKLCRAIQYGSKFLSDGQPGTAQNVDKSTSLARKVFRLFKFVNDLHGLISPVPKGTPLPLVLLGKSKNALLSTFLFLDQIVWLGRSGIYKNKERAELLGRISLFCWMGSSVCTTLVEIGEIGRLSSSMKKIEKGLKNGNKYQDDKYRAKLKESNERSLALIKSAMDIVVAAGLLQLYPKKITPRVTGAFGFITSLISCYQAQVIGLHDASIHASWKDRSPMSIITTFSNQYLAANASLTIVSVRFEIPMLNKTFASLGFLHYPARFRPTEKLKASLKVAYIQSKRESQFGLHQLGICDFPV</sequence>
<comment type="subunit">
    <text evidence="4">Homooligomer. Interacts with ARC5 and FIS1B on peroxisomes.</text>
</comment>
<evidence type="ECO:0008006" key="10">
    <source>
        <dbReference type="Google" id="ProtNLM"/>
    </source>
</evidence>
<comment type="caution">
    <text evidence="8">The sequence shown here is derived from an EMBL/GenBank/DDBJ whole genome shotgun (WGS) entry which is preliminary data.</text>
</comment>
<protein>
    <recommendedName>
        <fullName evidence="10">Peroxisomal membrane protein 11C</fullName>
    </recommendedName>
</protein>
<evidence type="ECO:0000256" key="3">
    <source>
        <dbReference type="ARBA" id="ARBA00008194"/>
    </source>
</evidence>
<comment type="subcellular location">
    <subcellularLocation>
        <location evidence="2">Peroxisome membrane</location>
        <topology evidence="2">Multi-pass membrane protein</topology>
    </subcellularLocation>
</comment>
<proteinExistence type="inferred from homology"/>
<evidence type="ECO:0000313" key="8">
    <source>
        <dbReference type="EMBL" id="KAF3577080.1"/>
    </source>
</evidence>
<keyword evidence="5" id="KW-0962">Peroxisome biogenesis</keyword>
<name>A0ABQ7DJ34_BRACR</name>
<evidence type="ECO:0000256" key="7">
    <source>
        <dbReference type="ARBA" id="ARBA00023140"/>
    </source>
</evidence>
<dbReference type="PANTHER" id="PTHR12652">
    <property type="entry name" value="PEROXISOMAL BIOGENESIS FACTOR 11"/>
    <property type="match status" value="1"/>
</dbReference>
<reference evidence="8 9" key="1">
    <citation type="journal article" date="2020" name="BMC Genomics">
        <title>Intraspecific diversification of the crop wild relative Brassica cretica Lam. using demographic model selection.</title>
        <authorList>
            <person name="Kioukis A."/>
            <person name="Michalopoulou V.A."/>
            <person name="Briers L."/>
            <person name="Pirintsos S."/>
            <person name="Studholme D.J."/>
            <person name="Pavlidis P."/>
            <person name="Sarris P.F."/>
        </authorList>
    </citation>
    <scope>NUCLEOTIDE SEQUENCE [LARGE SCALE GENOMIC DNA]</scope>
    <source>
        <strain evidence="9">cv. PFS-1207/04</strain>
    </source>
</reference>
<dbReference type="InterPro" id="IPR008733">
    <property type="entry name" value="PEX11"/>
</dbReference>
<evidence type="ECO:0000256" key="6">
    <source>
        <dbReference type="ARBA" id="ARBA00023136"/>
    </source>
</evidence>
<evidence type="ECO:0000256" key="4">
    <source>
        <dbReference type="ARBA" id="ARBA00011340"/>
    </source>
</evidence>
<evidence type="ECO:0000256" key="5">
    <source>
        <dbReference type="ARBA" id="ARBA00022593"/>
    </source>
</evidence>
<evidence type="ECO:0000256" key="2">
    <source>
        <dbReference type="ARBA" id="ARBA00004585"/>
    </source>
</evidence>
<evidence type="ECO:0000313" key="9">
    <source>
        <dbReference type="Proteomes" id="UP000266723"/>
    </source>
</evidence>
<organism evidence="8 9">
    <name type="scientific">Brassica cretica</name>
    <name type="common">Mustard</name>
    <dbReference type="NCBI Taxonomy" id="69181"/>
    <lineage>
        <taxon>Eukaryota</taxon>
        <taxon>Viridiplantae</taxon>
        <taxon>Streptophyta</taxon>
        <taxon>Embryophyta</taxon>
        <taxon>Tracheophyta</taxon>
        <taxon>Spermatophyta</taxon>
        <taxon>Magnoliopsida</taxon>
        <taxon>eudicotyledons</taxon>
        <taxon>Gunneridae</taxon>
        <taxon>Pentapetalae</taxon>
        <taxon>rosids</taxon>
        <taxon>malvids</taxon>
        <taxon>Brassicales</taxon>
        <taxon>Brassicaceae</taxon>
        <taxon>Brassiceae</taxon>
        <taxon>Brassica</taxon>
    </lineage>
</organism>
<gene>
    <name evidence="8" type="ORF">DY000_02028808</name>
</gene>
<comment type="function">
    <text evidence="1">Involved in peroxisomal proliferation. Promotes peroxisomal duplication, aggregation or elongation without fission.</text>
</comment>
<dbReference type="PANTHER" id="PTHR12652:SF10">
    <property type="entry name" value="PEROXISOMAL MEMBRANE PROTEIN 11C-RELATED"/>
    <property type="match status" value="1"/>
</dbReference>